<accession>A0A2X4W155</accession>
<evidence type="ECO:0000313" key="9">
    <source>
        <dbReference type="Proteomes" id="UP000249134"/>
    </source>
</evidence>
<feature type="domain" description="Cardiolipin synthase N-terminal" evidence="7">
    <location>
        <begin position="18"/>
        <end position="60"/>
    </location>
</feature>
<dbReference type="KEGG" id="blen:NCTC4824_00513"/>
<evidence type="ECO:0000256" key="5">
    <source>
        <dbReference type="ARBA" id="ARBA00023136"/>
    </source>
</evidence>
<dbReference type="InterPro" id="IPR027379">
    <property type="entry name" value="CLS_N"/>
</dbReference>
<evidence type="ECO:0000313" key="8">
    <source>
        <dbReference type="EMBL" id="SQI52622.1"/>
    </source>
</evidence>
<organism evidence="8 9">
    <name type="scientific">Lederbergia lenta</name>
    <name type="common">Bacillus lentus</name>
    <dbReference type="NCBI Taxonomy" id="1467"/>
    <lineage>
        <taxon>Bacteria</taxon>
        <taxon>Bacillati</taxon>
        <taxon>Bacillota</taxon>
        <taxon>Bacilli</taxon>
        <taxon>Bacillales</taxon>
        <taxon>Bacillaceae</taxon>
        <taxon>Lederbergia</taxon>
    </lineage>
</organism>
<gene>
    <name evidence="8" type="primary">yxlE</name>
    <name evidence="8" type="ORF">NCTC4824_00513</name>
</gene>
<evidence type="ECO:0000256" key="2">
    <source>
        <dbReference type="ARBA" id="ARBA00022475"/>
    </source>
</evidence>
<comment type="subcellular location">
    <subcellularLocation>
        <location evidence="1">Cell membrane</location>
        <topology evidence="1">Multi-pass membrane protein</topology>
    </subcellularLocation>
</comment>
<feature type="transmembrane region" description="Helical" evidence="6">
    <location>
        <begin position="39"/>
        <end position="58"/>
    </location>
</feature>
<protein>
    <submittedName>
        <fullName evidence="8">Putative negative regulator of sigma Y YxlE</fullName>
    </submittedName>
</protein>
<dbReference type="AlphaFoldDB" id="A0A2X4W155"/>
<evidence type="ECO:0000259" key="7">
    <source>
        <dbReference type="Pfam" id="PF13396"/>
    </source>
</evidence>
<dbReference type="RefSeq" id="WP_066142857.1">
    <property type="nucleotide sequence ID" value="NZ_CBCSGM010000002.1"/>
</dbReference>
<evidence type="ECO:0000256" key="3">
    <source>
        <dbReference type="ARBA" id="ARBA00022692"/>
    </source>
</evidence>
<keyword evidence="5 6" id="KW-0472">Membrane</keyword>
<keyword evidence="3 6" id="KW-0812">Transmembrane</keyword>
<keyword evidence="4 6" id="KW-1133">Transmembrane helix</keyword>
<dbReference type="GO" id="GO:0005886">
    <property type="term" value="C:plasma membrane"/>
    <property type="evidence" value="ECO:0007669"/>
    <property type="project" value="UniProtKB-SubCell"/>
</dbReference>
<feature type="transmembrane region" description="Helical" evidence="6">
    <location>
        <begin position="6"/>
        <end position="27"/>
    </location>
</feature>
<evidence type="ECO:0000256" key="4">
    <source>
        <dbReference type="ARBA" id="ARBA00022989"/>
    </source>
</evidence>
<name>A0A2X4W155_LEDLE</name>
<dbReference type="STRING" id="1348624.GCA_001591545_02695"/>
<evidence type="ECO:0000256" key="1">
    <source>
        <dbReference type="ARBA" id="ARBA00004651"/>
    </source>
</evidence>
<reference evidence="8 9" key="1">
    <citation type="submission" date="2018-06" db="EMBL/GenBank/DDBJ databases">
        <authorList>
            <consortium name="Pathogen Informatics"/>
            <person name="Doyle S."/>
        </authorList>
    </citation>
    <scope>NUCLEOTIDE SEQUENCE [LARGE SCALE GENOMIC DNA]</scope>
    <source>
        <strain evidence="8 9">NCTC4824</strain>
    </source>
</reference>
<keyword evidence="2" id="KW-1003">Cell membrane</keyword>
<dbReference type="Pfam" id="PF13396">
    <property type="entry name" value="PLDc_N"/>
    <property type="match status" value="1"/>
</dbReference>
<evidence type="ECO:0000256" key="6">
    <source>
        <dbReference type="SAM" id="Phobius"/>
    </source>
</evidence>
<proteinExistence type="predicted"/>
<keyword evidence="9" id="KW-1185">Reference proteome</keyword>
<dbReference type="Proteomes" id="UP000249134">
    <property type="component" value="Chromosome 1"/>
</dbReference>
<sequence>MPTINWGLIAPLLVIQFVLLVIALIDLKKQERANGSKWIWVLVILFGNLLGPIIYFVFGRGKDR</sequence>
<dbReference type="EMBL" id="LS483476">
    <property type="protein sequence ID" value="SQI52622.1"/>
    <property type="molecule type" value="Genomic_DNA"/>
</dbReference>